<keyword evidence="5 10" id="KW-0547">Nucleotide-binding</keyword>
<dbReference type="InterPro" id="IPR004443">
    <property type="entry name" value="YjeF_N_dom"/>
</dbReference>
<comment type="catalytic activity">
    <reaction evidence="1 10">
        <text>(6R)-NADHX = (6S)-NADHX</text>
        <dbReference type="Rhea" id="RHEA:32215"/>
        <dbReference type="ChEBI" id="CHEBI:64074"/>
        <dbReference type="ChEBI" id="CHEBI:64075"/>
        <dbReference type="EC" id="5.1.99.6"/>
    </reaction>
</comment>
<dbReference type="GO" id="GO:0046872">
    <property type="term" value="F:metal ion binding"/>
    <property type="evidence" value="ECO:0007669"/>
    <property type="project" value="UniProtKB-KW"/>
</dbReference>
<evidence type="ECO:0000259" key="11">
    <source>
        <dbReference type="PROSITE" id="PS51385"/>
    </source>
</evidence>
<dbReference type="InterPro" id="IPR036652">
    <property type="entry name" value="YjeF_N_dom_sf"/>
</dbReference>
<dbReference type="Gene3D" id="3.40.50.10260">
    <property type="entry name" value="YjeF N-terminal domain"/>
    <property type="match status" value="1"/>
</dbReference>
<evidence type="ECO:0000313" key="13">
    <source>
        <dbReference type="Proteomes" id="UP000635142"/>
    </source>
</evidence>
<dbReference type="RefSeq" id="WP_191075525.1">
    <property type="nucleotide sequence ID" value="NZ_JACTAG010000002.1"/>
</dbReference>
<proteinExistence type="inferred from homology"/>
<name>A0A927D3J6_9RHOB</name>
<dbReference type="HAMAP" id="MF_01966">
    <property type="entry name" value="NADHX_epimerase"/>
    <property type="match status" value="1"/>
</dbReference>
<dbReference type="InterPro" id="IPR032976">
    <property type="entry name" value="YJEFN_prot_NAXE-like"/>
</dbReference>
<feature type="binding site" evidence="10">
    <location>
        <begin position="130"/>
        <end position="136"/>
    </location>
    <ligand>
        <name>(6S)-NADPHX</name>
        <dbReference type="ChEBI" id="CHEBI:64076"/>
    </ligand>
</feature>
<protein>
    <recommendedName>
        <fullName evidence="3 10">NAD(P)H-hydrate epimerase</fullName>
        <ecNumber evidence="3 10">5.1.99.6</ecNumber>
    </recommendedName>
    <alternativeName>
        <fullName evidence="10">NAD(P)HX epimerase</fullName>
    </alternativeName>
</protein>
<gene>
    <name evidence="10" type="primary">nnrE</name>
    <name evidence="12" type="ORF">H9Q16_11250</name>
</gene>
<feature type="binding site" evidence="10">
    <location>
        <position position="126"/>
    </location>
    <ligand>
        <name>K(+)</name>
        <dbReference type="ChEBI" id="CHEBI:29103"/>
    </ligand>
</feature>
<dbReference type="GO" id="GO:0000166">
    <property type="term" value="F:nucleotide binding"/>
    <property type="evidence" value="ECO:0007669"/>
    <property type="project" value="UniProtKB-KW"/>
</dbReference>
<evidence type="ECO:0000256" key="5">
    <source>
        <dbReference type="ARBA" id="ARBA00022741"/>
    </source>
</evidence>
<comment type="caution">
    <text evidence="12">The sequence shown here is derived from an EMBL/GenBank/DDBJ whole genome shotgun (WGS) entry which is preliminary data.</text>
</comment>
<dbReference type="SUPFAM" id="SSF64153">
    <property type="entry name" value="YjeF N-terminal domain-like"/>
    <property type="match status" value="1"/>
</dbReference>
<evidence type="ECO:0000256" key="6">
    <source>
        <dbReference type="ARBA" id="ARBA00022857"/>
    </source>
</evidence>
<dbReference type="Pfam" id="PF03853">
    <property type="entry name" value="YjeF_N"/>
    <property type="match status" value="1"/>
</dbReference>
<dbReference type="PANTHER" id="PTHR13232:SF10">
    <property type="entry name" value="NAD(P)H-HYDRATE EPIMERASE"/>
    <property type="match status" value="1"/>
</dbReference>
<feature type="binding site" evidence="10">
    <location>
        <position position="161"/>
    </location>
    <ligand>
        <name>(6S)-NADPHX</name>
        <dbReference type="ChEBI" id="CHEBI:64076"/>
    </ligand>
</feature>
<evidence type="ECO:0000256" key="10">
    <source>
        <dbReference type="HAMAP-Rule" id="MF_01966"/>
    </source>
</evidence>
<dbReference type="NCBIfam" id="TIGR00197">
    <property type="entry name" value="yjeF_nterm"/>
    <property type="match status" value="1"/>
</dbReference>
<dbReference type="GO" id="GO:0052856">
    <property type="term" value="F:NAD(P)HX epimerase activity"/>
    <property type="evidence" value="ECO:0007669"/>
    <property type="project" value="UniProtKB-UniRule"/>
</dbReference>
<organism evidence="12 13">
    <name type="scientific">Sulfitobacter aestuariivivens</name>
    <dbReference type="NCBI Taxonomy" id="2766981"/>
    <lineage>
        <taxon>Bacteria</taxon>
        <taxon>Pseudomonadati</taxon>
        <taxon>Pseudomonadota</taxon>
        <taxon>Alphaproteobacteria</taxon>
        <taxon>Rhodobacterales</taxon>
        <taxon>Roseobacteraceae</taxon>
        <taxon>Sulfitobacter</taxon>
    </lineage>
</organism>
<evidence type="ECO:0000256" key="8">
    <source>
        <dbReference type="ARBA" id="ARBA00023027"/>
    </source>
</evidence>
<dbReference type="EC" id="5.1.99.6" evidence="3 10"/>
<evidence type="ECO:0000313" key="12">
    <source>
        <dbReference type="EMBL" id="MBD3664500.1"/>
    </source>
</evidence>
<keyword evidence="4 10" id="KW-0479">Metal-binding</keyword>
<keyword evidence="7 10" id="KW-0630">Potassium</keyword>
<keyword evidence="13" id="KW-1185">Reference proteome</keyword>
<dbReference type="PANTHER" id="PTHR13232">
    <property type="entry name" value="NAD(P)H-HYDRATE EPIMERASE"/>
    <property type="match status" value="1"/>
</dbReference>
<reference evidence="12" key="1">
    <citation type="submission" date="2020-08" db="EMBL/GenBank/DDBJ databases">
        <title>Sulfitobacter aestuariivivens sp. nov., isolated from a tidal flat.</title>
        <authorList>
            <person name="Park S."/>
            <person name="Yoon J.-H."/>
        </authorList>
    </citation>
    <scope>NUCLEOTIDE SEQUENCE</scope>
    <source>
        <strain evidence="12">TSTF-M16</strain>
    </source>
</reference>
<feature type="binding site" evidence="10">
    <location>
        <begin position="62"/>
        <end position="66"/>
    </location>
    <ligand>
        <name>(6S)-NADPHX</name>
        <dbReference type="ChEBI" id="CHEBI:64076"/>
    </ligand>
</feature>
<dbReference type="Proteomes" id="UP000635142">
    <property type="component" value="Unassembled WGS sequence"/>
</dbReference>
<evidence type="ECO:0000256" key="7">
    <source>
        <dbReference type="ARBA" id="ARBA00022958"/>
    </source>
</evidence>
<comment type="similarity">
    <text evidence="10">Belongs to the NnrE/AIBP family.</text>
</comment>
<keyword evidence="9 10" id="KW-0413">Isomerase</keyword>
<evidence type="ECO:0000256" key="2">
    <source>
        <dbReference type="ARBA" id="ARBA00000909"/>
    </source>
</evidence>
<sequence length="225" mass="23708">MSETITVAEMRALERRAIESGAVTGQELMERAGRGVVAAMFTTWPDLGDAERRAVVLCGPGNNGGDGFVVARLLAARGLKITTVLCGDPARLPPDARGNYDALSTKISRFDAARPFLDPLPDIVIDAVFGIGLARPIEGPLAALLKSLSDTPQTLRTVAIDIPSGLDAETGQILGHAMPCDLTVTFHQPKPGHLIGEGPAYCGKLVVEDIGLHPFNVPQICPPEA</sequence>
<feature type="domain" description="YjeF N-terminal" evidence="11">
    <location>
        <begin position="10"/>
        <end position="218"/>
    </location>
</feature>
<comment type="catalytic activity">
    <reaction evidence="2 10">
        <text>(6R)-NADPHX = (6S)-NADPHX</text>
        <dbReference type="Rhea" id="RHEA:32227"/>
        <dbReference type="ChEBI" id="CHEBI:64076"/>
        <dbReference type="ChEBI" id="CHEBI:64077"/>
        <dbReference type="EC" id="5.1.99.6"/>
    </reaction>
</comment>
<dbReference type="AlphaFoldDB" id="A0A927D3J6"/>
<comment type="cofactor">
    <cofactor evidence="10">
        <name>K(+)</name>
        <dbReference type="ChEBI" id="CHEBI:29103"/>
    </cofactor>
    <text evidence="10">Binds 1 potassium ion per subunit.</text>
</comment>
<dbReference type="PROSITE" id="PS51385">
    <property type="entry name" value="YJEF_N"/>
    <property type="match status" value="1"/>
</dbReference>
<keyword evidence="6 10" id="KW-0521">NADP</keyword>
<comment type="caution">
    <text evidence="10">Lacks conserved residue(s) required for the propagation of feature annotation.</text>
</comment>
<evidence type="ECO:0000256" key="3">
    <source>
        <dbReference type="ARBA" id="ARBA00012228"/>
    </source>
</evidence>
<evidence type="ECO:0000256" key="1">
    <source>
        <dbReference type="ARBA" id="ARBA00000013"/>
    </source>
</evidence>
<accession>A0A927D3J6</accession>
<dbReference type="EMBL" id="JACTAG010000002">
    <property type="protein sequence ID" value="MBD3664500.1"/>
    <property type="molecule type" value="Genomic_DNA"/>
</dbReference>
<comment type="function">
    <text evidence="10">Catalyzes the epimerization of the S- and R-forms of NAD(P)HX, a damaged form of NAD(P)H that is a result of enzymatic or heat-dependent hydration. This is a prerequisite for the S-specific NAD(P)H-hydrate dehydratase to allow the repair of both epimers of NAD(P)HX.</text>
</comment>
<keyword evidence="8 10" id="KW-0520">NAD</keyword>
<evidence type="ECO:0000256" key="9">
    <source>
        <dbReference type="ARBA" id="ARBA00023235"/>
    </source>
</evidence>
<feature type="binding site" evidence="10">
    <location>
        <position position="63"/>
    </location>
    <ligand>
        <name>K(+)</name>
        <dbReference type="ChEBI" id="CHEBI:29103"/>
    </ligand>
</feature>
<feature type="binding site" evidence="10">
    <location>
        <position position="164"/>
    </location>
    <ligand>
        <name>K(+)</name>
        <dbReference type="ChEBI" id="CHEBI:29103"/>
    </ligand>
</feature>
<evidence type="ECO:0000256" key="4">
    <source>
        <dbReference type="ARBA" id="ARBA00022723"/>
    </source>
</evidence>